<dbReference type="Proteomes" id="UP001152795">
    <property type="component" value="Unassembled WGS sequence"/>
</dbReference>
<dbReference type="EMBL" id="CACRXK020001643">
    <property type="protein sequence ID" value="CAB3990344.1"/>
    <property type="molecule type" value="Genomic_DNA"/>
</dbReference>
<comment type="caution">
    <text evidence="1">The sequence shown here is derived from an EMBL/GenBank/DDBJ whole genome shotgun (WGS) entry which is preliminary data.</text>
</comment>
<keyword evidence="2" id="KW-1185">Reference proteome</keyword>
<dbReference type="InterPro" id="IPR038538">
    <property type="entry name" value="MTERF_sf"/>
</dbReference>
<reference evidence="1" key="1">
    <citation type="submission" date="2020-04" db="EMBL/GenBank/DDBJ databases">
        <authorList>
            <person name="Alioto T."/>
            <person name="Alioto T."/>
            <person name="Gomez Garrido J."/>
        </authorList>
    </citation>
    <scope>NUCLEOTIDE SEQUENCE</scope>
    <source>
        <strain evidence="1">A484AB</strain>
    </source>
</reference>
<name>A0A6S7GA57_PARCT</name>
<dbReference type="Gene3D" id="1.25.70.10">
    <property type="entry name" value="Transcription termination factor 3, mitochondrial"/>
    <property type="match status" value="1"/>
</dbReference>
<evidence type="ECO:0000313" key="1">
    <source>
        <dbReference type="EMBL" id="CAB3990344.1"/>
    </source>
</evidence>
<proteinExistence type="predicted"/>
<dbReference type="AlphaFoldDB" id="A0A6S7GA57"/>
<dbReference type="OrthoDB" id="5963449at2759"/>
<organism evidence="1 2">
    <name type="scientific">Paramuricea clavata</name>
    <name type="common">Red gorgonian</name>
    <name type="synonym">Violescent sea-whip</name>
    <dbReference type="NCBI Taxonomy" id="317549"/>
    <lineage>
        <taxon>Eukaryota</taxon>
        <taxon>Metazoa</taxon>
        <taxon>Cnidaria</taxon>
        <taxon>Anthozoa</taxon>
        <taxon>Octocorallia</taxon>
        <taxon>Malacalcyonacea</taxon>
        <taxon>Plexauridae</taxon>
        <taxon>Paramuricea</taxon>
    </lineage>
</organism>
<accession>A0A6S7GA57</accession>
<gene>
    <name evidence="1" type="ORF">PACLA_8A055218</name>
</gene>
<protein>
    <submittedName>
        <fullName evidence="1">Uncharacterized protein</fullName>
    </submittedName>
</protein>
<sequence>MAANFTVFSRFSTAVLQHGRRNRGQLFKPTFKSSPSLARSLMVGPRKLTFGKKTDLELLMQHMKLDRHEKFSGLLPTSFCAELLANRCEDMDYKMVRSAQPFFLNYRVELLKQRVQFMEEMKLTPRQKRRDVERYPPVLMLSFANQGFSTHYLRGLIHCGEDMNGNAKFVHFLYECHPKLRSYVFEIESNLSSVCEELGITNECALKMAIEMPCFLLWNVDKATEEFKVIHRDYGLPSGYNIDFHTAPIYPPMTKASFKLKHALLTNKSIPQLVKDLELFSMSDILENRFELPHGRPEDLSRFLVDSSRAEGVNENAELV</sequence>
<evidence type="ECO:0000313" key="2">
    <source>
        <dbReference type="Proteomes" id="UP001152795"/>
    </source>
</evidence>